<feature type="binding site" evidence="8">
    <location>
        <position position="13"/>
    </location>
    <ligand>
        <name>ATP</name>
        <dbReference type="ChEBI" id="CHEBI:30616"/>
    </ligand>
</feature>
<dbReference type="SUPFAM" id="SSF88697">
    <property type="entry name" value="PUA domain-like"/>
    <property type="match status" value="1"/>
</dbReference>
<dbReference type="SMART" id="SM00359">
    <property type="entry name" value="PUA"/>
    <property type="match status" value="1"/>
</dbReference>
<feature type="binding site" evidence="8">
    <location>
        <begin position="215"/>
        <end position="221"/>
    </location>
    <ligand>
        <name>ATP</name>
        <dbReference type="ChEBI" id="CHEBI:30616"/>
    </ligand>
</feature>
<dbReference type="PANTHER" id="PTHR43654:SF1">
    <property type="entry name" value="ISOPENTENYL PHOSPHATE KINASE"/>
    <property type="match status" value="1"/>
</dbReference>
<keyword evidence="6 8" id="KW-0418">Kinase</keyword>
<dbReference type="InterPro" id="IPR001048">
    <property type="entry name" value="Asp/Glu/Uridylate_kinase"/>
</dbReference>
<dbReference type="PROSITE" id="PS50890">
    <property type="entry name" value="PUA"/>
    <property type="match status" value="1"/>
</dbReference>
<feature type="domain" description="PUA" evidence="9">
    <location>
        <begin position="281"/>
        <end position="360"/>
    </location>
</feature>
<evidence type="ECO:0000256" key="5">
    <source>
        <dbReference type="ARBA" id="ARBA00022741"/>
    </source>
</evidence>
<keyword evidence="11" id="KW-1185">Reference proteome</keyword>
<gene>
    <name evidence="8 10" type="primary">proB</name>
    <name evidence="10" type="ORF">K1I37_17395</name>
</gene>
<dbReference type="GO" id="GO:0005829">
    <property type="term" value="C:cytosol"/>
    <property type="evidence" value="ECO:0007669"/>
    <property type="project" value="TreeGrafter"/>
</dbReference>
<feature type="binding site" evidence="8">
    <location>
        <position position="153"/>
    </location>
    <ligand>
        <name>substrate</name>
    </ligand>
</feature>
<dbReference type="InterPro" id="IPR019797">
    <property type="entry name" value="Glutamate_5-kinase_CS"/>
</dbReference>
<evidence type="ECO:0000256" key="1">
    <source>
        <dbReference type="ARBA" id="ARBA00022490"/>
    </source>
</evidence>
<dbReference type="InterPro" id="IPR041739">
    <property type="entry name" value="G5K_ProB"/>
</dbReference>
<comment type="function">
    <text evidence="8">Catalyzes the transfer of a phosphate group to glutamate to form L-glutamate 5-phosphate.</text>
</comment>
<dbReference type="InterPro" id="IPR002478">
    <property type="entry name" value="PUA"/>
</dbReference>
<evidence type="ECO:0000256" key="6">
    <source>
        <dbReference type="ARBA" id="ARBA00022777"/>
    </source>
</evidence>
<protein>
    <recommendedName>
        <fullName evidence="8">Glutamate 5-kinase</fullName>
        <ecNumber evidence="8">2.7.2.11</ecNumber>
    </recommendedName>
    <alternativeName>
        <fullName evidence="8">Gamma-glutamyl kinase</fullName>
        <shortName evidence="8">GK</shortName>
    </alternativeName>
</protein>
<dbReference type="RefSeq" id="WP_031218876.1">
    <property type="nucleotide sequence ID" value="NZ_AURB01000141.1"/>
</dbReference>
<dbReference type="NCBIfam" id="TIGR01027">
    <property type="entry name" value="proB"/>
    <property type="match status" value="1"/>
</dbReference>
<dbReference type="PIRSF" id="PIRSF000729">
    <property type="entry name" value="GK"/>
    <property type="match status" value="1"/>
</dbReference>
<dbReference type="Gene3D" id="3.40.1160.10">
    <property type="entry name" value="Acetylglutamate kinase-like"/>
    <property type="match status" value="2"/>
</dbReference>
<dbReference type="GO" id="GO:0004349">
    <property type="term" value="F:glutamate 5-kinase activity"/>
    <property type="evidence" value="ECO:0007669"/>
    <property type="project" value="UniProtKB-UniRule"/>
</dbReference>
<dbReference type="InterPro" id="IPR001057">
    <property type="entry name" value="Glu/AcGlu_kinase"/>
</dbReference>
<dbReference type="InterPro" id="IPR036393">
    <property type="entry name" value="AceGlu_kinase-like_sf"/>
</dbReference>
<dbReference type="PRINTS" id="PR00474">
    <property type="entry name" value="GLU5KINASE"/>
</dbReference>
<dbReference type="InterPro" id="IPR015947">
    <property type="entry name" value="PUA-like_sf"/>
</dbReference>
<comment type="catalytic activity">
    <reaction evidence="8">
        <text>L-glutamate + ATP = L-glutamyl 5-phosphate + ADP</text>
        <dbReference type="Rhea" id="RHEA:14877"/>
        <dbReference type="ChEBI" id="CHEBI:29985"/>
        <dbReference type="ChEBI" id="CHEBI:30616"/>
        <dbReference type="ChEBI" id="CHEBI:58274"/>
        <dbReference type="ChEBI" id="CHEBI:456216"/>
        <dbReference type="EC" id="2.7.2.11"/>
    </reaction>
</comment>
<dbReference type="CDD" id="cd04242">
    <property type="entry name" value="AAK_G5K_ProB"/>
    <property type="match status" value="1"/>
</dbReference>
<dbReference type="Pfam" id="PF01472">
    <property type="entry name" value="PUA"/>
    <property type="match status" value="1"/>
</dbReference>
<dbReference type="HAMAP" id="MF_00456">
    <property type="entry name" value="ProB"/>
    <property type="match status" value="1"/>
</dbReference>
<dbReference type="PANTHER" id="PTHR43654">
    <property type="entry name" value="GLUTAMATE 5-KINASE"/>
    <property type="match status" value="1"/>
</dbReference>
<evidence type="ECO:0000256" key="4">
    <source>
        <dbReference type="ARBA" id="ARBA00022679"/>
    </source>
</evidence>
<dbReference type="Proteomes" id="UP000829401">
    <property type="component" value="Chromosome"/>
</dbReference>
<sequence>MGQGAKRRRMVVKVGSSSITDGHGRLSIEKMQRLVNQLILLRQSRDCQVILVSSGAIAAGLGRLGWDRATITLPEKQAAAAVGQTLLMETYDQLFGDRGIVTGQVLLTRLDIEDRKRFVHIRNTVLTLLHGGIVPVVNENDTVAVDEIRFGDNDTLGALTALVSEADCLVLLTDIDGLYTGDPKADANATRLAEIWEITGEIEALAGGAGSAVGTGGMRTKISAAKTAVQSGIDVVIASSEEPDVLLRIADGEPVGTLFHARPAPLAHRKSWLVHGPHASGVLQMDDGAVQALVAGTGSLLLPGIVRVEGDFHEGSPVALADVTGRVIGKGITNFSARDLDMLMDRRNRGERLENLTEVVHRNNLVVMEGAHAYGGV</sequence>
<dbReference type="GO" id="GO:0005524">
    <property type="term" value="F:ATP binding"/>
    <property type="evidence" value="ECO:0007669"/>
    <property type="project" value="UniProtKB-KW"/>
</dbReference>
<evidence type="ECO:0000259" key="9">
    <source>
        <dbReference type="SMART" id="SM00359"/>
    </source>
</evidence>
<comment type="pathway">
    <text evidence="8">Amino-acid biosynthesis; L-proline biosynthesis; L-glutamate 5-semialdehyde from L-glutamate: step 1/2.</text>
</comment>
<evidence type="ECO:0000256" key="8">
    <source>
        <dbReference type="HAMAP-Rule" id="MF_00456"/>
    </source>
</evidence>
<dbReference type="Gene3D" id="2.30.130.10">
    <property type="entry name" value="PUA domain"/>
    <property type="match status" value="1"/>
</dbReference>
<keyword evidence="4 8" id="KW-0808">Transferase</keyword>
<dbReference type="GO" id="GO:0003723">
    <property type="term" value="F:RNA binding"/>
    <property type="evidence" value="ECO:0007669"/>
    <property type="project" value="InterPro"/>
</dbReference>
<keyword evidence="3 8" id="KW-0641">Proline biosynthesis</keyword>
<evidence type="ECO:0000256" key="7">
    <source>
        <dbReference type="ARBA" id="ARBA00022840"/>
    </source>
</evidence>
<dbReference type="PROSITE" id="PS00902">
    <property type="entry name" value="GLUTAMATE_5_KINASE"/>
    <property type="match status" value="1"/>
</dbReference>
<dbReference type="InterPro" id="IPR036974">
    <property type="entry name" value="PUA_sf"/>
</dbReference>
<accession>A0A9E7CXI4</accession>
<dbReference type="CDD" id="cd21157">
    <property type="entry name" value="PUA_G5K"/>
    <property type="match status" value="1"/>
</dbReference>
<evidence type="ECO:0000313" key="10">
    <source>
        <dbReference type="EMBL" id="UNO50933.1"/>
    </source>
</evidence>
<evidence type="ECO:0000256" key="3">
    <source>
        <dbReference type="ARBA" id="ARBA00022650"/>
    </source>
</evidence>
<comment type="subcellular location">
    <subcellularLocation>
        <location evidence="8">Cytoplasm</location>
    </subcellularLocation>
</comment>
<name>A0A9E7CXI4_ALIAG</name>
<dbReference type="KEGG" id="aaco:K1I37_17395"/>
<organism evidence="10 11">
    <name type="scientific">Alicyclobacillus acidoterrestris (strain ATCC 49025 / DSM 3922 / CIP 106132 / NCIMB 13137 / GD3B)</name>
    <dbReference type="NCBI Taxonomy" id="1356854"/>
    <lineage>
        <taxon>Bacteria</taxon>
        <taxon>Bacillati</taxon>
        <taxon>Bacillota</taxon>
        <taxon>Bacilli</taxon>
        <taxon>Bacillales</taxon>
        <taxon>Alicyclobacillaceae</taxon>
        <taxon>Alicyclobacillus</taxon>
    </lineage>
</organism>
<proteinExistence type="inferred from homology"/>
<reference evidence="11" key="1">
    <citation type="journal article" date="2022" name="G3 (Bethesda)">
        <title>Unveiling the complete genome sequence of Alicyclobacillus acidoterrestris DSM 3922T, a taint-producing strain.</title>
        <authorList>
            <person name="Leonardo I.C."/>
            <person name="Barreto Crespo M.T."/>
            <person name="Gaspar F.B."/>
        </authorList>
    </citation>
    <scope>NUCLEOTIDE SEQUENCE [LARGE SCALE GENOMIC DNA]</scope>
    <source>
        <strain evidence="11">DSM 3922</strain>
    </source>
</reference>
<dbReference type="AlphaFoldDB" id="A0A9E7CXI4"/>
<dbReference type="EMBL" id="CP080467">
    <property type="protein sequence ID" value="UNO50933.1"/>
    <property type="molecule type" value="Genomic_DNA"/>
</dbReference>
<comment type="similarity">
    <text evidence="8">Belongs to the glutamate 5-kinase family.</text>
</comment>
<keyword evidence="5 8" id="KW-0547">Nucleotide-binding</keyword>
<dbReference type="SUPFAM" id="SSF53633">
    <property type="entry name" value="Carbamate kinase-like"/>
    <property type="match status" value="1"/>
</dbReference>
<dbReference type="EC" id="2.7.2.11" evidence="8"/>
<dbReference type="GO" id="GO:0055129">
    <property type="term" value="P:L-proline biosynthetic process"/>
    <property type="evidence" value="ECO:0007669"/>
    <property type="project" value="UniProtKB-UniRule"/>
</dbReference>
<dbReference type="FunFam" id="3.40.1160.10:FF:000018">
    <property type="entry name" value="Glutamate 5-kinase"/>
    <property type="match status" value="1"/>
</dbReference>
<evidence type="ECO:0000313" key="11">
    <source>
        <dbReference type="Proteomes" id="UP000829401"/>
    </source>
</evidence>
<keyword evidence="1 8" id="KW-0963">Cytoplasm</keyword>
<dbReference type="Pfam" id="PF00696">
    <property type="entry name" value="AA_kinase"/>
    <property type="match status" value="1"/>
</dbReference>
<keyword evidence="2 8" id="KW-0028">Amino-acid biosynthesis</keyword>
<dbReference type="InterPro" id="IPR005715">
    <property type="entry name" value="Glu_5kinase/COase_Synthase"/>
</dbReference>
<keyword evidence="7 8" id="KW-0067">ATP-binding</keyword>
<feature type="binding site" evidence="8">
    <location>
        <position position="54"/>
    </location>
    <ligand>
        <name>substrate</name>
    </ligand>
</feature>
<dbReference type="InterPro" id="IPR011529">
    <property type="entry name" value="Glu_5kinase"/>
</dbReference>
<feature type="binding site" evidence="8">
    <location>
        <position position="141"/>
    </location>
    <ligand>
        <name>substrate</name>
    </ligand>
</feature>
<feature type="binding site" evidence="8">
    <location>
        <begin position="173"/>
        <end position="174"/>
    </location>
    <ligand>
        <name>ATP</name>
        <dbReference type="ChEBI" id="CHEBI:30616"/>
    </ligand>
</feature>
<evidence type="ECO:0000256" key="2">
    <source>
        <dbReference type="ARBA" id="ARBA00022605"/>
    </source>
</evidence>